<gene>
    <name evidence="1" type="ORF">HCEG_04019</name>
</gene>
<dbReference type="HOGENOM" id="CLU_1758270_0_0_1"/>
<protein>
    <submittedName>
        <fullName evidence="1">Uncharacterized protein</fullName>
    </submittedName>
</protein>
<organism evidence="2">
    <name type="scientific">Ajellomyces capsulatus (strain H88)</name>
    <name type="common">Darling's disease fungus</name>
    <name type="synonym">Histoplasma capsulatum</name>
    <dbReference type="NCBI Taxonomy" id="544711"/>
    <lineage>
        <taxon>Eukaryota</taxon>
        <taxon>Fungi</taxon>
        <taxon>Dikarya</taxon>
        <taxon>Ascomycota</taxon>
        <taxon>Pezizomycotina</taxon>
        <taxon>Eurotiomycetes</taxon>
        <taxon>Eurotiomycetidae</taxon>
        <taxon>Onygenales</taxon>
        <taxon>Ajellomycetaceae</taxon>
        <taxon>Histoplasma</taxon>
    </lineage>
</organism>
<name>F0UES4_AJEC8</name>
<dbReference type="AlphaFoldDB" id="F0UES4"/>
<dbReference type="Proteomes" id="UP000008142">
    <property type="component" value="Unassembled WGS sequence"/>
</dbReference>
<proteinExistence type="predicted"/>
<evidence type="ECO:0000313" key="2">
    <source>
        <dbReference type="Proteomes" id="UP000008142"/>
    </source>
</evidence>
<sequence length="148" mass="16503">METDSLYKFRGVGIDGRPEVASGKSKARETYRIQQPRGWQAYVGIARVCELLGYTAPPSPSYQAEEQLAFKQTVYKPGIWVGCPAKQTRGPERKDAAGLGPQRWFFRLRTLLSDSSRPELLILTPRCGNCNDTISSSDFEDLNTNQAA</sequence>
<accession>F0UES4</accession>
<reference evidence="2" key="1">
    <citation type="submission" date="2008-07" db="EMBL/GenBank/DDBJ databases">
        <title>Annotation of Ajellomyces capsulatus strain H88.</title>
        <authorList>
            <person name="Champion M."/>
            <person name="Cuomo C."/>
            <person name="Ma L.-J."/>
            <person name="Henn M.R."/>
            <person name="Sil A."/>
            <person name="Goldman B."/>
            <person name="Young S.K."/>
            <person name="Kodira C.D."/>
            <person name="Zeng Q."/>
            <person name="Koehrsen M."/>
            <person name="Alvarado L."/>
            <person name="Berlin A."/>
            <person name="Borenstein D."/>
            <person name="Chen Z."/>
            <person name="Engels R."/>
            <person name="Freedman E."/>
            <person name="Gellesch M."/>
            <person name="Goldberg J."/>
            <person name="Griggs A."/>
            <person name="Gujja S."/>
            <person name="Heiman D."/>
            <person name="Hepburn T."/>
            <person name="Howarth C."/>
            <person name="Jen D."/>
            <person name="Larson L."/>
            <person name="Lewis B."/>
            <person name="Mehta T."/>
            <person name="Park D."/>
            <person name="Pearson M."/>
            <person name="Roberts A."/>
            <person name="Saif S."/>
            <person name="Shea T."/>
            <person name="Shenoy N."/>
            <person name="Sisk P."/>
            <person name="Stolte C."/>
            <person name="Sykes S."/>
            <person name="Walk T."/>
            <person name="White J."/>
            <person name="Yandava C."/>
            <person name="Klein B."/>
            <person name="McEwen J.G."/>
            <person name="Puccia R."/>
            <person name="Goldman G.H."/>
            <person name="Felipe M.S."/>
            <person name="Nino-Vega G."/>
            <person name="San-Blas G."/>
            <person name="Taylor J."/>
            <person name="Mendoza L."/>
            <person name="Galagan J."/>
            <person name="Nusbaum C."/>
            <person name="Birren B."/>
        </authorList>
    </citation>
    <scope>NUCLEOTIDE SEQUENCE [LARGE SCALE GENOMIC DNA]</scope>
    <source>
        <strain evidence="2">H88</strain>
    </source>
</reference>
<dbReference type="EMBL" id="DS990638">
    <property type="protein sequence ID" value="EGC44804.1"/>
    <property type="molecule type" value="Genomic_DNA"/>
</dbReference>
<evidence type="ECO:0000313" key="1">
    <source>
        <dbReference type="EMBL" id="EGC44804.1"/>
    </source>
</evidence>